<keyword evidence="2" id="KW-1003">Cell membrane</keyword>
<evidence type="ECO:0000256" key="6">
    <source>
        <dbReference type="SAM" id="Phobius"/>
    </source>
</evidence>
<evidence type="ECO:0000313" key="9">
    <source>
        <dbReference type="Proteomes" id="UP000195024"/>
    </source>
</evidence>
<protein>
    <recommendedName>
        <fullName evidence="7">Polysaccharide chain length determinant N-terminal domain-containing protein</fullName>
    </recommendedName>
</protein>
<evidence type="ECO:0000259" key="7">
    <source>
        <dbReference type="Pfam" id="PF02706"/>
    </source>
</evidence>
<dbReference type="RefSeq" id="WP_086334336.1">
    <property type="nucleotide sequence ID" value="NZ_NGMS01000001.1"/>
</dbReference>
<sequence>MKMNLNLQIISKKILSRWYLLMFLGLLFMSFVYISQNFFQEKIYSSTVEMLVLPQKNTDENTSTNDANIRLNIQLMNTYMNVMKSTPVLNKVKEKTGVKETIGEIRNSMILSSDENSLGMTLKVNTNSPYKSEEIANQVSQATQEYLSTLFPENQLVVLNPAIQGVRIQNSMNYVIALFMGIWSGVAIVIYELLSKSVIKSNVGNLDFGFPTVGTIPINENKKGKLNKRRRRR</sequence>
<accession>A0A242KWQ4</accession>
<keyword evidence="3 6" id="KW-0812">Transmembrane</keyword>
<evidence type="ECO:0000256" key="2">
    <source>
        <dbReference type="ARBA" id="ARBA00022475"/>
    </source>
</evidence>
<reference evidence="8 9" key="1">
    <citation type="submission" date="2017-05" db="EMBL/GenBank/DDBJ databases">
        <title>The Genome Sequence of Enterococcus mundtii 6B1_DIV0119.</title>
        <authorList>
            <consortium name="The Broad Institute Genomics Platform"/>
            <consortium name="The Broad Institute Genomic Center for Infectious Diseases"/>
            <person name="Earl A."/>
            <person name="Manson A."/>
            <person name="Schwartman J."/>
            <person name="Gilmore M."/>
            <person name="Abouelleil A."/>
            <person name="Cao P."/>
            <person name="Chapman S."/>
            <person name="Cusick C."/>
            <person name="Shea T."/>
            <person name="Young S."/>
            <person name="Neafsey D."/>
            <person name="Nusbaum C."/>
            <person name="Birren B."/>
        </authorList>
    </citation>
    <scope>NUCLEOTIDE SEQUENCE [LARGE SCALE GENOMIC DNA]</scope>
    <source>
        <strain evidence="8 9">6B1_DIV0119</strain>
    </source>
</reference>
<dbReference type="Pfam" id="PF02706">
    <property type="entry name" value="Wzz"/>
    <property type="match status" value="1"/>
</dbReference>
<dbReference type="AlphaFoldDB" id="A0A242KWQ4"/>
<keyword evidence="5 6" id="KW-0472">Membrane</keyword>
<dbReference type="Proteomes" id="UP000195024">
    <property type="component" value="Unassembled WGS sequence"/>
</dbReference>
<dbReference type="GO" id="GO:0005886">
    <property type="term" value="C:plasma membrane"/>
    <property type="evidence" value="ECO:0007669"/>
    <property type="project" value="UniProtKB-SubCell"/>
</dbReference>
<evidence type="ECO:0000256" key="4">
    <source>
        <dbReference type="ARBA" id="ARBA00022989"/>
    </source>
</evidence>
<dbReference type="EMBL" id="NGMS01000001">
    <property type="protein sequence ID" value="OTP26384.1"/>
    <property type="molecule type" value="Genomic_DNA"/>
</dbReference>
<feature type="domain" description="Polysaccharide chain length determinant N-terminal" evidence="7">
    <location>
        <begin position="5"/>
        <end position="95"/>
    </location>
</feature>
<name>A0A242KWQ4_ENTMU</name>
<feature type="transmembrane region" description="Helical" evidence="6">
    <location>
        <begin position="20"/>
        <end position="39"/>
    </location>
</feature>
<comment type="subcellular location">
    <subcellularLocation>
        <location evidence="1">Cell membrane</location>
        <topology evidence="1">Multi-pass membrane protein</topology>
    </subcellularLocation>
</comment>
<evidence type="ECO:0000313" key="8">
    <source>
        <dbReference type="EMBL" id="OTP26384.1"/>
    </source>
</evidence>
<evidence type="ECO:0000256" key="3">
    <source>
        <dbReference type="ARBA" id="ARBA00022692"/>
    </source>
</evidence>
<proteinExistence type="predicted"/>
<gene>
    <name evidence="8" type="ORF">A5802_000095</name>
</gene>
<keyword evidence="4 6" id="KW-1133">Transmembrane helix</keyword>
<evidence type="ECO:0000256" key="5">
    <source>
        <dbReference type="ARBA" id="ARBA00023136"/>
    </source>
</evidence>
<comment type="caution">
    <text evidence="8">The sequence shown here is derived from an EMBL/GenBank/DDBJ whole genome shotgun (WGS) entry which is preliminary data.</text>
</comment>
<feature type="transmembrane region" description="Helical" evidence="6">
    <location>
        <begin position="174"/>
        <end position="194"/>
    </location>
</feature>
<evidence type="ECO:0000256" key="1">
    <source>
        <dbReference type="ARBA" id="ARBA00004651"/>
    </source>
</evidence>
<organism evidence="8 9">
    <name type="scientific">Enterococcus mundtii</name>
    <dbReference type="NCBI Taxonomy" id="53346"/>
    <lineage>
        <taxon>Bacteria</taxon>
        <taxon>Bacillati</taxon>
        <taxon>Bacillota</taxon>
        <taxon>Bacilli</taxon>
        <taxon>Lactobacillales</taxon>
        <taxon>Enterococcaceae</taxon>
        <taxon>Enterococcus</taxon>
    </lineage>
</organism>
<dbReference type="InterPro" id="IPR003856">
    <property type="entry name" value="LPS_length_determ_N"/>
</dbReference>